<dbReference type="Pfam" id="PF12566">
    <property type="entry name" value="DUF3748"/>
    <property type="match status" value="1"/>
</dbReference>
<dbReference type="Pfam" id="PF00400">
    <property type="entry name" value="WD40"/>
    <property type="match status" value="1"/>
</dbReference>
<evidence type="ECO:0000313" key="2">
    <source>
        <dbReference type="EMBL" id="MBB6048951.1"/>
    </source>
</evidence>
<comment type="similarity">
    <text evidence="1">Belongs to the TolB family.</text>
</comment>
<dbReference type="InterPro" id="IPR022223">
    <property type="entry name" value="DUF3748"/>
</dbReference>
<dbReference type="Gene3D" id="2.120.10.30">
    <property type="entry name" value="TolB, C-terminal domain"/>
    <property type="match status" value="2"/>
</dbReference>
<comment type="caution">
    <text evidence="2">The sequence shown here is derived from an EMBL/GenBank/DDBJ whole genome shotgun (WGS) entry which is preliminary data.</text>
</comment>
<evidence type="ECO:0000256" key="1">
    <source>
        <dbReference type="ARBA" id="ARBA00009820"/>
    </source>
</evidence>
<dbReference type="InterPro" id="IPR011659">
    <property type="entry name" value="WD40"/>
</dbReference>
<organism evidence="2 3">
    <name type="scientific">Armatimonas rosea</name>
    <dbReference type="NCBI Taxonomy" id="685828"/>
    <lineage>
        <taxon>Bacteria</taxon>
        <taxon>Bacillati</taxon>
        <taxon>Armatimonadota</taxon>
        <taxon>Armatimonadia</taxon>
        <taxon>Armatimonadales</taxon>
        <taxon>Armatimonadaceae</taxon>
        <taxon>Armatimonas</taxon>
    </lineage>
</organism>
<dbReference type="SUPFAM" id="SSF82171">
    <property type="entry name" value="DPP6 N-terminal domain-like"/>
    <property type="match status" value="1"/>
</dbReference>
<sequence length="374" mass="40717">MPEQQVTHGPGGRILTNINVWSPDSEWLVYDVRSDRDGSVFDGGVIERVRVKTGEVQRLFEAKNGAQVGVVTHHPSENKIVFIHGPENPTPDWSYGVSHRQGVVVNTDTLAALPLDARDLTPPGTPGALRGGSHVHVWHPRGDWLSYTYNDALENSGVREVGVCFPKAVSVPKTHLRNHDGTHFSFLATKSTPSPKPGTDELRRAFEEGWVGSSRTLAFLGELADGKVEVFLAEGLETQRPTQRRLTHTKTGVTLAPRHWVRSSPDGSQLAFLMADDAGIVQLWLVSPSTGALRQLTRNPFPVVSAFTWHPDGSRIAATADGSVVTIDTETGKLRRLTKRTSDAPLALACVFSPDGKQIAFLRHSGGSNQICVV</sequence>
<accession>A0A7W9SLQ1</accession>
<keyword evidence="3" id="KW-1185">Reference proteome</keyword>
<dbReference type="EMBL" id="JACHGW010000001">
    <property type="protein sequence ID" value="MBB6048951.1"/>
    <property type="molecule type" value="Genomic_DNA"/>
</dbReference>
<dbReference type="PANTHER" id="PTHR36842">
    <property type="entry name" value="PROTEIN TOLB HOMOLOG"/>
    <property type="match status" value="1"/>
</dbReference>
<dbReference type="RefSeq" id="WP_184192571.1">
    <property type="nucleotide sequence ID" value="NZ_JACHGW010000001.1"/>
</dbReference>
<proteinExistence type="inferred from homology"/>
<dbReference type="InterPro" id="IPR001680">
    <property type="entry name" value="WD40_rpt"/>
</dbReference>
<name>A0A7W9SLQ1_ARMRO</name>
<reference evidence="2 3" key="1">
    <citation type="submission" date="2020-08" db="EMBL/GenBank/DDBJ databases">
        <title>Genomic Encyclopedia of Type Strains, Phase IV (KMG-IV): sequencing the most valuable type-strain genomes for metagenomic binning, comparative biology and taxonomic classification.</title>
        <authorList>
            <person name="Goeker M."/>
        </authorList>
    </citation>
    <scope>NUCLEOTIDE SEQUENCE [LARGE SCALE GENOMIC DNA]</scope>
    <source>
        <strain evidence="2 3">DSM 23562</strain>
    </source>
</reference>
<protein>
    <submittedName>
        <fullName evidence="2">Tol biopolymer transport system component</fullName>
    </submittedName>
</protein>
<dbReference type="AlphaFoldDB" id="A0A7W9SLQ1"/>
<dbReference type="InterPro" id="IPR011042">
    <property type="entry name" value="6-blade_b-propeller_TolB-like"/>
</dbReference>
<gene>
    <name evidence="2" type="ORF">HNQ39_000713</name>
</gene>
<dbReference type="PANTHER" id="PTHR36842:SF1">
    <property type="entry name" value="PROTEIN TOLB"/>
    <property type="match status" value="1"/>
</dbReference>
<dbReference type="Proteomes" id="UP000520814">
    <property type="component" value="Unassembled WGS sequence"/>
</dbReference>
<dbReference type="Pfam" id="PF07676">
    <property type="entry name" value="PD40"/>
    <property type="match status" value="1"/>
</dbReference>
<evidence type="ECO:0000313" key="3">
    <source>
        <dbReference type="Proteomes" id="UP000520814"/>
    </source>
</evidence>